<dbReference type="Proteomes" id="UP000232922">
    <property type="component" value="Genome"/>
</dbReference>
<name>A0A171PVJ7_9VIRU</name>
<dbReference type="InterPro" id="IPR003497">
    <property type="entry name" value="BRO_N_domain"/>
</dbReference>
<keyword evidence="1" id="KW-0175">Coiled coil</keyword>
<dbReference type="Pfam" id="PF02498">
    <property type="entry name" value="Bro-N"/>
    <property type="match status" value="1"/>
</dbReference>
<feature type="coiled-coil region" evidence="1">
    <location>
        <begin position="160"/>
        <end position="192"/>
    </location>
</feature>
<sequence length="502" mass="57540">MSLIKVQFAGADLNVTSVRDVNGELWLLANPFARILEYVSAPNAIAKFVSDRNQNSYENIKPHHIDETHLTSSSVQAKSKFINRAGLFELIQSSRMPKAQEFRNWINSDLLPKLCDEGNYDMAADAPCEIAHGMNAVHAISHDGRGANWSNPGPSTSSAAAEYDKRVAEAQMDAMRARLELTENKLELSELRLVHEREAAAWKEREYEMRLQMKDMAMQANMSLEQFALNYQLADRNVEQNARYRSALRSIENRVVPDMADKPHKKEWLAGYLFTDRESGERRLMVMRGQESRRKLIDASILGYEKLRKEVGGRRKRHRCSGNSSLAWTDGAVKTFEFQCPNPVLAWLRVRTENPEVFYGTEFTNNLKTELRILTIEQLSQKYDTDNANMIGDCEEFKALAFVNFADCERRCLHTDTDKAAGLIKSKLEEWLARQRASLCTNEREHTRDNFGDWLTAEQVVHTMHNCTNYFVRNVFNIQMYDTTPPRRPEICDVPAATNKNA</sequence>
<dbReference type="RefSeq" id="YP_009701560.1">
    <property type="nucleotide sequence ID" value="NC_044938.1"/>
</dbReference>
<reference evidence="4" key="1">
    <citation type="submission" date="2014-04" db="EMBL/GenBank/DDBJ databases">
        <authorList>
            <person name="Wei Y."/>
            <person name="Huang G."/>
            <person name="Cheng X."/>
        </authorList>
    </citation>
    <scope>NUCLEOTIDE SEQUENCE [LARGE SCALE GENOMIC DNA]</scope>
</reference>
<dbReference type="PANTHER" id="PTHR36180:SF2">
    <property type="entry name" value="BRO FAMILY PROTEIN"/>
    <property type="match status" value="1"/>
</dbReference>
<dbReference type="GeneID" id="41900696"/>
<accession>A0A171PVJ7</accession>
<feature type="domain" description="Bro-N" evidence="2">
    <location>
        <begin position="1"/>
        <end position="118"/>
    </location>
</feature>
<proteinExistence type="predicted"/>
<dbReference type="PROSITE" id="PS51750">
    <property type="entry name" value="BRO_N"/>
    <property type="match status" value="1"/>
</dbReference>
<evidence type="ECO:0000313" key="4">
    <source>
        <dbReference type="Proteomes" id="UP000232922"/>
    </source>
</evidence>
<dbReference type="SMART" id="SM01040">
    <property type="entry name" value="Bro-N"/>
    <property type="match status" value="1"/>
</dbReference>
<organism evidence="3 4">
    <name type="scientific">Heliothis virescens ascovirus 3f</name>
    <dbReference type="NCBI Taxonomy" id="328614"/>
    <lineage>
        <taxon>Viruses</taxon>
        <taxon>Varidnaviria</taxon>
        <taxon>Bamfordvirae</taxon>
        <taxon>Nucleocytoviricota</taxon>
        <taxon>Megaviricetes</taxon>
        <taxon>Pimascovirales</taxon>
        <taxon>Pimascovirales incertae sedis</taxon>
        <taxon>Ascoviridae</taxon>
        <taxon>Ascovirus</taxon>
        <taxon>Ascovirus hvav3a</taxon>
    </lineage>
</organism>
<dbReference type="PANTHER" id="PTHR36180">
    <property type="entry name" value="DNA-BINDING PROTEIN-RELATED-RELATED"/>
    <property type="match status" value="1"/>
</dbReference>
<evidence type="ECO:0000259" key="2">
    <source>
        <dbReference type="PROSITE" id="PS51750"/>
    </source>
</evidence>
<dbReference type="KEGG" id="vg:41900696"/>
<evidence type="ECO:0000256" key="1">
    <source>
        <dbReference type="SAM" id="Coils"/>
    </source>
</evidence>
<dbReference type="EMBL" id="KJ755191">
    <property type="protein sequence ID" value="AJP09060.1"/>
    <property type="molecule type" value="Genomic_DNA"/>
</dbReference>
<protein>
    <submittedName>
        <fullName evidence="3">Bro9</fullName>
    </submittedName>
</protein>
<evidence type="ECO:0000313" key="3">
    <source>
        <dbReference type="EMBL" id="AJP09060.1"/>
    </source>
</evidence>